<organism evidence="1 2">
    <name type="scientific">Flavisolibacter tropicus</name>
    <dbReference type="NCBI Taxonomy" id="1492898"/>
    <lineage>
        <taxon>Bacteria</taxon>
        <taxon>Pseudomonadati</taxon>
        <taxon>Bacteroidota</taxon>
        <taxon>Chitinophagia</taxon>
        <taxon>Chitinophagales</taxon>
        <taxon>Chitinophagaceae</taxon>
        <taxon>Flavisolibacter</taxon>
    </lineage>
</organism>
<dbReference type="Proteomes" id="UP000077177">
    <property type="component" value="Chromosome"/>
</dbReference>
<dbReference type="EMBL" id="CP011390">
    <property type="protein sequence ID" value="ANE51490.1"/>
    <property type="molecule type" value="Genomic_DNA"/>
</dbReference>
<dbReference type="STRING" id="1492898.SY85_14235"/>
<sequence>MQAVSSTNKMVLFCAERRTTTPWHQFFLVLYLHRFRGQMLAKMARFASFTPPEGNLPYVFCYFQTGQRSSSGQKINILDAPKDYRASRKDTGN</sequence>
<reference evidence="2" key="1">
    <citation type="submission" date="2015-01" db="EMBL/GenBank/DDBJ databases">
        <title>Flavisolibacter sp./LCS9/ whole genome sequencing.</title>
        <authorList>
            <person name="Kim M.K."/>
            <person name="Srinivasan S."/>
            <person name="Lee J.-J."/>
        </authorList>
    </citation>
    <scope>NUCLEOTIDE SEQUENCE [LARGE SCALE GENOMIC DNA]</scope>
    <source>
        <strain evidence="2">LCS9</strain>
    </source>
</reference>
<reference evidence="1 2" key="2">
    <citation type="journal article" date="2016" name="Int. J. Syst. Evol. Microbiol.">
        <title>Flavisolibacter tropicus sp. nov., isolated from tropical soil.</title>
        <authorList>
            <person name="Lee J.J."/>
            <person name="Kang M.S."/>
            <person name="Kim G.S."/>
            <person name="Lee C.S."/>
            <person name="Lim S."/>
            <person name="Lee J."/>
            <person name="Roh S.H."/>
            <person name="Kang H."/>
            <person name="Ha J.M."/>
            <person name="Bae S."/>
            <person name="Jung H.Y."/>
            <person name="Kim M.K."/>
        </authorList>
    </citation>
    <scope>NUCLEOTIDE SEQUENCE [LARGE SCALE GENOMIC DNA]</scope>
    <source>
        <strain evidence="1 2">LCS9</strain>
    </source>
</reference>
<accession>A0A172TWT5</accession>
<evidence type="ECO:0000313" key="1">
    <source>
        <dbReference type="EMBL" id="ANE51490.1"/>
    </source>
</evidence>
<keyword evidence="2" id="KW-1185">Reference proteome</keyword>
<proteinExistence type="predicted"/>
<name>A0A172TWT5_9BACT</name>
<evidence type="ECO:0000313" key="2">
    <source>
        <dbReference type="Proteomes" id="UP000077177"/>
    </source>
</evidence>
<protein>
    <submittedName>
        <fullName evidence="1">Uncharacterized protein</fullName>
    </submittedName>
</protein>
<dbReference type="AlphaFoldDB" id="A0A172TWT5"/>
<gene>
    <name evidence="1" type="ORF">SY85_14235</name>
</gene>
<dbReference type="KEGG" id="fla:SY85_14235"/>